<keyword evidence="3" id="KW-1185">Reference proteome</keyword>
<proteinExistence type="predicted"/>
<reference evidence="2 3" key="1">
    <citation type="journal article" date="2019" name="Int. J. Syst. Evol. Microbiol.">
        <title>The Global Catalogue of Microorganisms (GCM) 10K type strain sequencing project: providing services to taxonomists for standard genome sequencing and annotation.</title>
        <authorList>
            <consortium name="The Broad Institute Genomics Platform"/>
            <consortium name="The Broad Institute Genome Sequencing Center for Infectious Disease"/>
            <person name="Wu L."/>
            <person name="Ma J."/>
        </authorList>
    </citation>
    <scope>NUCLEOTIDE SEQUENCE [LARGE SCALE GENOMIC DNA]</scope>
    <source>
        <strain evidence="2 3">JCM 10667</strain>
    </source>
</reference>
<dbReference type="EMBL" id="BAAAHD010000077">
    <property type="protein sequence ID" value="GAA0593275.1"/>
    <property type="molecule type" value="Genomic_DNA"/>
</dbReference>
<comment type="caution">
    <text evidence="2">The sequence shown here is derived from an EMBL/GenBank/DDBJ whole genome shotgun (WGS) entry which is preliminary data.</text>
</comment>
<organism evidence="2 3">
    <name type="scientific">Actinomadura livida</name>
    <dbReference type="NCBI Taxonomy" id="79909"/>
    <lineage>
        <taxon>Bacteria</taxon>
        <taxon>Bacillati</taxon>
        <taxon>Actinomycetota</taxon>
        <taxon>Actinomycetes</taxon>
        <taxon>Streptosporangiales</taxon>
        <taxon>Thermomonosporaceae</taxon>
        <taxon>Actinomadura</taxon>
    </lineage>
</organism>
<accession>A0ABN1FLG3</accession>
<dbReference type="Proteomes" id="UP001501427">
    <property type="component" value="Unassembled WGS sequence"/>
</dbReference>
<sequence length="70" mass="7521">MSDPLTSMGAATLHTSYRPATGSALPPALGRPAPEIIRRPVLGTPRSLKGNVVLRPRLSIRVRTYASTRI</sequence>
<evidence type="ECO:0000313" key="2">
    <source>
        <dbReference type="EMBL" id="GAA0593275.1"/>
    </source>
</evidence>
<evidence type="ECO:0000313" key="3">
    <source>
        <dbReference type="Proteomes" id="UP001501427"/>
    </source>
</evidence>
<evidence type="ECO:0000256" key="1">
    <source>
        <dbReference type="SAM" id="MobiDB-lite"/>
    </source>
</evidence>
<protein>
    <submittedName>
        <fullName evidence="2">Uncharacterized protein</fullName>
    </submittedName>
</protein>
<gene>
    <name evidence="2" type="ORF">GCM10009546_64510</name>
</gene>
<name>A0ABN1FLG3_9ACTN</name>
<feature type="region of interest" description="Disordered" evidence="1">
    <location>
        <begin position="1"/>
        <end position="31"/>
    </location>
</feature>